<keyword evidence="1" id="KW-1133">Transmembrane helix</keyword>
<evidence type="ECO:0000256" key="1">
    <source>
        <dbReference type="SAM" id="Phobius"/>
    </source>
</evidence>
<evidence type="ECO:0000313" key="2">
    <source>
        <dbReference type="EMBL" id="KAG5527210.1"/>
    </source>
</evidence>
<sequence>MEKKPGAFFFKRLGKKKGGGGWWRNWRLKSSGFRWKGLRFRIWFVDGFLFKILSICEAIVLVANLCFFYLCCGCHI</sequence>
<keyword evidence="3" id="KW-1185">Reference proteome</keyword>
<evidence type="ECO:0008006" key="4">
    <source>
        <dbReference type="Google" id="ProtNLM"/>
    </source>
</evidence>
<evidence type="ECO:0000313" key="3">
    <source>
        <dbReference type="Proteomes" id="UP000823749"/>
    </source>
</evidence>
<accession>A0AAV6IH77</accession>
<protein>
    <recommendedName>
        <fullName evidence="4">Transmembrane protein</fullName>
    </recommendedName>
</protein>
<dbReference type="Proteomes" id="UP000823749">
    <property type="component" value="Chromosome 10"/>
</dbReference>
<feature type="transmembrane region" description="Helical" evidence="1">
    <location>
        <begin position="48"/>
        <end position="70"/>
    </location>
</feature>
<name>A0AAV6IH77_9ERIC</name>
<organism evidence="2 3">
    <name type="scientific">Rhododendron griersonianum</name>
    <dbReference type="NCBI Taxonomy" id="479676"/>
    <lineage>
        <taxon>Eukaryota</taxon>
        <taxon>Viridiplantae</taxon>
        <taxon>Streptophyta</taxon>
        <taxon>Embryophyta</taxon>
        <taxon>Tracheophyta</taxon>
        <taxon>Spermatophyta</taxon>
        <taxon>Magnoliopsida</taxon>
        <taxon>eudicotyledons</taxon>
        <taxon>Gunneridae</taxon>
        <taxon>Pentapetalae</taxon>
        <taxon>asterids</taxon>
        <taxon>Ericales</taxon>
        <taxon>Ericaceae</taxon>
        <taxon>Ericoideae</taxon>
        <taxon>Rhodoreae</taxon>
        <taxon>Rhododendron</taxon>
    </lineage>
</organism>
<keyword evidence="1" id="KW-0812">Transmembrane</keyword>
<keyword evidence="1" id="KW-0472">Membrane</keyword>
<dbReference type="AlphaFoldDB" id="A0AAV6IH77"/>
<proteinExistence type="predicted"/>
<reference evidence="2" key="1">
    <citation type="submission" date="2020-08" db="EMBL/GenBank/DDBJ databases">
        <title>Plant Genome Project.</title>
        <authorList>
            <person name="Zhang R.-G."/>
        </authorList>
    </citation>
    <scope>NUCLEOTIDE SEQUENCE</scope>
    <source>
        <strain evidence="2">WSP0</strain>
        <tissue evidence="2">Leaf</tissue>
    </source>
</reference>
<dbReference type="PANTHER" id="PTHR33726">
    <property type="entry name" value="TRANSMEMBRANE PROTEIN"/>
    <property type="match status" value="1"/>
</dbReference>
<dbReference type="EMBL" id="JACTNZ010000010">
    <property type="protein sequence ID" value="KAG5527210.1"/>
    <property type="molecule type" value="Genomic_DNA"/>
</dbReference>
<comment type="caution">
    <text evidence="2">The sequence shown here is derived from an EMBL/GenBank/DDBJ whole genome shotgun (WGS) entry which is preliminary data.</text>
</comment>
<gene>
    <name evidence="2" type="ORF">RHGRI_028195</name>
</gene>
<dbReference type="PANTHER" id="PTHR33726:SF3">
    <property type="entry name" value="TRANSMEMBRANE PROTEIN"/>
    <property type="match status" value="1"/>
</dbReference>